<accession>A0A4U5M5P0</accession>
<sequence>MSLLSPRLRSTHRSRLALLSVGNLSVPSAGLTEALTRGDPEDILRRDHEQSNTAVIVNALQQQKPMICVPSVPTPSINPPQQASTALHREPLNIFGRSYRGAHQGGPRGHPATGRGGFENVAPCETQRGCSHPAPVPMSSSAIREVLGQSQVLVFASSDSGLSRSSSMQSTRSTGSTRGGMDLPGARKIACYPKILSHDKSA</sequence>
<comment type="caution">
    <text evidence="2">The sequence shown here is derived from an EMBL/GenBank/DDBJ whole genome shotgun (WGS) entry which is preliminary data.</text>
</comment>
<reference evidence="2 3" key="2">
    <citation type="journal article" date="2019" name="G3 (Bethesda)">
        <title>Hybrid Assembly of the Genome of the Entomopathogenic Nematode Steinernema carpocapsae Identifies the X-Chromosome.</title>
        <authorList>
            <person name="Serra L."/>
            <person name="Macchietto M."/>
            <person name="Macias-Munoz A."/>
            <person name="McGill C.J."/>
            <person name="Rodriguez I.M."/>
            <person name="Rodriguez B."/>
            <person name="Murad R."/>
            <person name="Mortazavi A."/>
        </authorList>
    </citation>
    <scope>NUCLEOTIDE SEQUENCE [LARGE SCALE GENOMIC DNA]</scope>
    <source>
        <strain evidence="2 3">ALL</strain>
    </source>
</reference>
<organism evidence="2 3">
    <name type="scientific">Steinernema carpocapsae</name>
    <name type="common">Entomopathogenic nematode</name>
    <dbReference type="NCBI Taxonomy" id="34508"/>
    <lineage>
        <taxon>Eukaryota</taxon>
        <taxon>Metazoa</taxon>
        <taxon>Ecdysozoa</taxon>
        <taxon>Nematoda</taxon>
        <taxon>Chromadorea</taxon>
        <taxon>Rhabditida</taxon>
        <taxon>Tylenchina</taxon>
        <taxon>Panagrolaimomorpha</taxon>
        <taxon>Strongyloidoidea</taxon>
        <taxon>Steinernematidae</taxon>
        <taxon>Steinernema</taxon>
    </lineage>
</organism>
<proteinExistence type="predicted"/>
<evidence type="ECO:0000313" key="2">
    <source>
        <dbReference type="EMBL" id="TKR64164.1"/>
    </source>
</evidence>
<dbReference type="Proteomes" id="UP000298663">
    <property type="component" value="Unassembled WGS sequence"/>
</dbReference>
<evidence type="ECO:0000313" key="3">
    <source>
        <dbReference type="Proteomes" id="UP000298663"/>
    </source>
</evidence>
<feature type="region of interest" description="Disordered" evidence="1">
    <location>
        <begin position="159"/>
        <end position="185"/>
    </location>
</feature>
<reference evidence="2 3" key="1">
    <citation type="journal article" date="2015" name="Genome Biol.">
        <title>Comparative genomics of Steinernema reveals deeply conserved gene regulatory networks.</title>
        <authorList>
            <person name="Dillman A.R."/>
            <person name="Macchietto M."/>
            <person name="Porter C.F."/>
            <person name="Rogers A."/>
            <person name="Williams B."/>
            <person name="Antoshechkin I."/>
            <person name="Lee M.M."/>
            <person name="Goodwin Z."/>
            <person name="Lu X."/>
            <person name="Lewis E.E."/>
            <person name="Goodrich-Blair H."/>
            <person name="Stock S.P."/>
            <person name="Adams B.J."/>
            <person name="Sternberg P.W."/>
            <person name="Mortazavi A."/>
        </authorList>
    </citation>
    <scope>NUCLEOTIDE SEQUENCE [LARGE SCALE GENOMIC DNA]</scope>
    <source>
        <strain evidence="2 3">ALL</strain>
    </source>
</reference>
<protein>
    <submittedName>
        <fullName evidence="2">Uncharacterized protein</fullName>
    </submittedName>
</protein>
<feature type="compositionally biased region" description="Low complexity" evidence="1">
    <location>
        <begin position="159"/>
        <end position="180"/>
    </location>
</feature>
<gene>
    <name evidence="2" type="ORF">L596_024745</name>
</gene>
<dbReference type="AlphaFoldDB" id="A0A4U5M5P0"/>
<evidence type="ECO:0000256" key="1">
    <source>
        <dbReference type="SAM" id="MobiDB-lite"/>
    </source>
</evidence>
<name>A0A4U5M5P0_STECR</name>
<dbReference type="EMBL" id="AZBU02000009">
    <property type="protein sequence ID" value="TKR64164.1"/>
    <property type="molecule type" value="Genomic_DNA"/>
</dbReference>
<keyword evidence="3" id="KW-1185">Reference proteome</keyword>